<name>A0A6N9IT85_9LACO</name>
<sequence>MKFGNVYVNQADISFASKVDVIVTFRGPALPPPSNDWIVGTSSFSRLISDGLSRIWPTDPQVVNLPVPALRLSLKNGKTKTIIPFPVKYNNGYIHTFDTTNNKPIKEYAQSYVKKYRNQVDSWLSQLE</sequence>
<dbReference type="AlphaFoldDB" id="A0A6N9IT85"/>
<protein>
    <submittedName>
        <fullName evidence="1">Uncharacterized protein</fullName>
    </submittedName>
</protein>
<dbReference type="Proteomes" id="UP000471678">
    <property type="component" value="Unassembled WGS sequence"/>
</dbReference>
<evidence type="ECO:0000313" key="1">
    <source>
        <dbReference type="EMBL" id="MYY65528.1"/>
    </source>
</evidence>
<evidence type="ECO:0000313" key="2">
    <source>
        <dbReference type="Proteomes" id="UP000471678"/>
    </source>
</evidence>
<comment type="caution">
    <text evidence="1">The sequence shown here is derived from an EMBL/GenBank/DDBJ whole genome shotgun (WGS) entry which is preliminary data.</text>
</comment>
<accession>A0A6N9IT85</accession>
<gene>
    <name evidence="1" type="ORF">FYL25_09025</name>
</gene>
<proteinExistence type="predicted"/>
<dbReference type="EMBL" id="VSUB01000013">
    <property type="protein sequence ID" value="MYY65528.1"/>
    <property type="molecule type" value="Genomic_DNA"/>
</dbReference>
<organism evidence="1 2">
    <name type="scientific">Ligilactobacillus salivarius</name>
    <dbReference type="NCBI Taxonomy" id="1624"/>
    <lineage>
        <taxon>Bacteria</taxon>
        <taxon>Bacillati</taxon>
        <taxon>Bacillota</taxon>
        <taxon>Bacilli</taxon>
        <taxon>Lactobacillales</taxon>
        <taxon>Lactobacillaceae</taxon>
        <taxon>Ligilactobacillus</taxon>
    </lineage>
</organism>
<dbReference type="RefSeq" id="WP_161022972.1">
    <property type="nucleotide sequence ID" value="NZ_VSUB01000013.1"/>
</dbReference>
<reference evidence="1 2" key="1">
    <citation type="journal article" date="2020" name="Food Funct.">
        <title>Screening of Lactobacillus salivarius strains from the feces of Chinese populations and the evaluation of their effects against intestinal inflammation in mice.</title>
        <authorList>
            <person name="Zhai Q."/>
            <person name="Shen X."/>
            <person name="Cen S."/>
            <person name="Zhang C."/>
            <person name="Tian F."/>
            <person name="Zhao J."/>
            <person name="Zhang H."/>
            <person name="Xue Y."/>
            <person name="Chen W."/>
        </authorList>
    </citation>
    <scope>NUCLEOTIDE SEQUENCE [LARGE SCALE GENOMIC DNA]</scope>
    <source>
        <strain evidence="1 2">FYNDL5_1.scaf</strain>
    </source>
</reference>